<evidence type="ECO:0000256" key="8">
    <source>
        <dbReference type="SAM" id="SignalP"/>
    </source>
</evidence>
<dbReference type="PANTHER" id="PTHR30026:SF20">
    <property type="entry name" value="OUTER MEMBRANE PROTEIN TOLC"/>
    <property type="match status" value="1"/>
</dbReference>
<dbReference type="InterPro" id="IPR051906">
    <property type="entry name" value="TolC-like"/>
</dbReference>
<keyword evidence="10" id="KW-1185">Reference proteome</keyword>
<comment type="similarity">
    <text evidence="2">Belongs to the outer membrane factor (OMF) (TC 1.B.17) family.</text>
</comment>
<proteinExistence type="inferred from homology"/>
<keyword evidence="4" id="KW-1134">Transmembrane beta strand</keyword>
<feature type="signal peptide" evidence="8">
    <location>
        <begin position="1"/>
        <end position="21"/>
    </location>
</feature>
<sequence>MKIISSCIFLLITVCSLQMTAQVQDSVLTKEEVISRALMNNYGIKIANNQVEIAENNQSILNSGYLPSLAGVAGANYDLNNRITEPENGEVLEQRGIENNSYNAAVNVNYTLFDGLGRFYNFKSLKEQYNLSQLEARETIENTMLQLLSIYYEIARLTENIQVLEETLEVSKERELRAEYQFDYGQSNNLAVLNARVDVNNDSVILIDTRQQLANSKRDLNVLLNREISAIDFAVDTTVNFLPELQVESFLSTAEANNVSLLQIERNITISEYDIKISRSRYLPSIGLNGSYGWNQNRSAATAFFPGSTTITDGLSAGVSLNWDIFDGGQTAVQVQNAKINYTNQELLREQIALEVKRDIANALNNFENKFYIYRIQEQNVSTNLDNFERSREEFSLGQITSIEFRQAQINLLNARTSLHLAKYDAKLAELQLLQLAGQLLNVEL</sequence>
<dbReference type="Proteomes" id="UP001261624">
    <property type="component" value="Unassembled WGS sequence"/>
</dbReference>
<dbReference type="PANTHER" id="PTHR30026">
    <property type="entry name" value="OUTER MEMBRANE PROTEIN TOLC"/>
    <property type="match status" value="1"/>
</dbReference>
<name>A0ABU3E622_9FLAO</name>
<dbReference type="Pfam" id="PF02321">
    <property type="entry name" value="OEP"/>
    <property type="match status" value="2"/>
</dbReference>
<keyword evidence="7" id="KW-0998">Cell outer membrane</keyword>
<keyword evidence="6" id="KW-0472">Membrane</keyword>
<keyword evidence="8" id="KW-0732">Signal</keyword>
<feature type="chain" id="PRO_5047022592" evidence="8">
    <location>
        <begin position="22"/>
        <end position="445"/>
    </location>
</feature>
<dbReference type="EMBL" id="JAVRHM010000025">
    <property type="protein sequence ID" value="MDT0691451.1"/>
    <property type="molecule type" value="Genomic_DNA"/>
</dbReference>
<organism evidence="9 10">
    <name type="scientific">Autumnicola patrickiae</name>
    <dbReference type="NCBI Taxonomy" id="3075591"/>
    <lineage>
        <taxon>Bacteria</taxon>
        <taxon>Pseudomonadati</taxon>
        <taxon>Bacteroidota</taxon>
        <taxon>Flavobacteriia</taxon>
        <taxon>Flavobacteriales</taxon>
        <taxon>Flavobacteriaceae</taxon>
        <taxon>Autumnicola</taxon>
    </lineage>
</organism>
<evidence type="ECO:0000256" key="4">
    <source>
        <dbReference type="ARBA" id="ARBA00022452"/>
    </source>
</evidence>
<evidence type="ECO:0000256" key="6">
    <source>
        <dbReference type="ARBA" id="ARBA00023136"/>
    </source>
</evidence>
<dbReference type="RefSeq" id="WP_311686908.1">
    <property type="nucleotide sequence ID" value="NZ_JAVRHM010000025.1"/>
</dbReference>
<dbReference type="SUPFAM" id="SSF56954">
    <property type="entry name" value="Outer membrane efflux proteins (OEP)"/>
    <property type="match status" value="1"/>
</dbReference>
<evidence type="ECO:0000313" key="10">
    <source>
        <dbReference type="Proteomes" id="UP001261624"/>
    </source>
</evidence>
<dbReference type="Gene3D" id="1.20.1600.10">
    <property type="entry name" value="Outer membrane efflux proteins (OEP)"/>
    <property type="match status" value="1"/>
</dbReference>
<keyword evidence="5" id="KW-0812">Transmembrane</keyword>
<reference evidence="9 10" key="1">
    <citation type="submission" date="2023-09" db="EMBL/GenBank/DDBJ databases">
        <authorList>
            <person name="Rey-Velasco X."/>
        </authorList>
    </citation>
    <scope>NUCLEOTIDE SEQUENCE [LARGE SCALE GENOMIC DNA]</scope>
    <source>
        <strain evidence="9 10">F188</strain>
    </source>
</reference>
<evidence type="ECO:0000256" key="2">
    <source>
        <dbReference type="ARBA" id="ARBA00007613"/>
    </source>
</evidence>
<protein>
    <submittedName>
        <fullName evidence="9">TolC family protein</fullName>
    </submittedName>
</protein>
<gene>
    <name evidence="9" type="ORF">RM549_16765</name>
</gene>
<comment type="caution">
    <text evidence="9">The sequence shown here is derived from an EMBL/GenBank/DDBJ whole genome shotgun (WGS) entry which is preliminary data.</text>
</comment>
<evidence type="ECO:0000256" key="1">
    <source>
        <dbReference type="ARBA" id="ARBA00004442"/>
    </source>
</evidence>
<keyword evidence="3" id="KW-0813">Transport</keyword>
<evidence type="ECO:0000256" key="5">
    <source>
        <dbReference type="ARBA" id="ARBA00022692"/>
    </source>
</evidence>
<evidence type="ECO:0000256" key="3">
    <source>
        <dbReference type="ARBA" id="ARBA00022448"/>
    </source>
</evidence>
<evidence type="ECO:0000313" key="9">
    <source>
        <dbReference type="EMBL" id="MDT0691451.1"/>
    </source>
</evidence>
<accession>A0ABU3E622</accession>
<dbReference type="InterPro" id="IPR003423">
    <property type="entry name" value="OMP_efflux"/>
</dbReference>
<comment type="subcellular location">
    <subcellularLocation>
        <location evidence="1">Cell outer membrane</location>
    </subcellularLocation>
</comment>
<evidence type="ECO:0000256" key="7">
    <source>
        <dbReference type="ARBA" id="ARBA00023237"/>
    </source>
</evidence>